<sequence length="146" mass="15886">MATHRVLWKFGGHPKRGIMDPVKIPQGCLFSTRRGGLALIWTDVFRLHQSLVLQSPLAIAIVDPGGCRWRLIGFSGQKQKERIVVGEVGGVLQGENATPVAKATLVPLLNFGNKGLQRIGTVRVMVGSQWRRGRCLGLYGGPCLSC</sequence>
<gene>
    <name evidence="1" type="ORF">SLEP1_g28174</name>
</gene>
<accession>A0AAV5JZX9</accession>
<evidence type="ECO:0000313" key="2">
    <source>
        <dbReference type="Proteomes" id="UP001054252"/>
    </source>
</evidence>
<dbReference type="EMBL" id="BPVZ01000048">
    <property type="protein sequence ID" value="GKV17705.1"/>
    <property type="molecule type" value="Genomic_DNA"/>
</dbReference>
<protein>
    <submittedName>
        <fullName evidence="1">Uncharacterized protein</fullName>
    </submittedName>
</protein>
<dbReference type="AlphaFoldDB" id="A0AAV5JZX9"/>
<proteinExistence type="predicted"/>
<name>A0AAV5JZX9_9ROSI</name>
<comment type="caution">
    <text evidence="1">The sequence shown here is derived from an EMBL/GenBank/DDBJ whole genome shotgun (WGS) entry which is preliminary data.</text>
</comment>
<dbReference type="Proteomes" id="UP001054252">
    <property type="component" value="Unassembled WGS sequence"/>
</dbReference>
<evidence type="ECO:0000313" key="1">
    <source>
        <dbReference type="EMBL" id="GKV17705.1"/>
    </source>
</evidence>
<organism evidence="1 2">
    <name type="scientific">Rubroshorea leprosula</name>
    <dbReference type="NCBI Taxonomy" id="152421"/>
    <lineage>
        <taxon>Eukaryota</taxon>
        <taxon>Viridiplantae</taxon>
        <taxon>Streptophyta</taxon>
        <taxon>Embryophyta</taxon>
        <taxon>Tracheophyta</taxon>
        <taxon>Spermatophyta</taxon>
        <taxon>Magnoliopsida</taxon>
        <taxon>eudicotyledons</taxon>
        <taxon>Gunneridae</taxon>
        <taxon>Pentapetalae</taxon>
        <taxon>rosids</taxon>
        <taxon>malvids</taxon>
        <taxon>Malvales</taxon>
        <taxon>Dipterocarpaceae</taxon>
        <taxon>Rubroshorea</taxon>
    </lineage>
</organism>
<keyword evidence="2" id="KW-1185">Reference proteome</keyword>
<reference evidence="1 2" key="1">
    <citation type="journal article" date="2021" name="Commun. Biol.">
        <title>The genome of Shorea leprosula (Dipterocarpaceae) highlights the ecological relevance of drought in aseasonal tropical rainforests.</title>
        <authorList>
            <person name="Ng K.K.S."/>
            <person name="Kobayashi M.J."/>
            <person name="Fawcett J.A."/>
            <person name="Hatakeyama M."/>
            <person name="Paape T."/>
            <person name="Ng C.H."/>
            <person name="Ang C.C."/>
            <person name="Tnah L.H."/>
            <person name="Lee C.T."/>
            <person name="Nishiyama T."/>
            <person name="Sese J."/>
            <person name="O'Brien M.J."/>
            <person name="Copetti D."/>
            <person name="Mohd Noor M.I."/>
            <person name="Ong R.C."/>
            <person name="Putra M."/>
            <person name="Sireger I.Z."/>
            <person name="Indrioko S."/>
            <person name="Kosugi Y."/>
            <person name="Izuno A."/>
            <person name="Isagi Y."/>
            <person name="Lee S.L."/>
            <person name="Shimizu K.K."/>
        </authorList>
    </citation>
    <scope>NUCLEOTIDE SEQUENCE [LARGE SCALE GENOMIC DNA]</scope>
    <source>
        <strain evidence="1">214</strain>
    </source>
</reference>